<keyword evidence="2" id="KW-1185">Reference proteome</keyword>
<dbReference type="AlphaFoldDB" id="A0A821WER2"/>
<evidence type="ECO:0000313" key="1">
    <source>
        <dbReference type="EMBL" id="CAF4925027.1"/>
    </source>
</evidence>
<organism evidence="1 2">
    <name type="scientific">Pieris macdunnoughi</name>
    <dbReference type="NCBI Taxonomy" id="345717"/>
    <lineage>
        <taxon>Eukaryota</taxon>
        <taxon>Metazoa</taxon>
        <taxon>Ecdysozoa</taxon>
        <taxon>Arthropoda</taxon>
        <taxon>Hexapoda</taxon>
        <taxon>Insecta</taxon>
        <taxon>Pterygota</taxon>
        <taxon>Neoptera</taxon>
        <taxon>Endopterygota</taxon>
        <taxon>Lepidoptera</taxon>
        <taxon>Glossata</taxon>
        <taxon>Ditrysia</taxon>
        <taxon>Papilionoidea</taxon>
        <taxon>Pieridae</taxon>
        <taxon>Pierinae</taxon>
        <taxon>Pieris</taxon>
    </lineage>
</organism>
<dbReference type="Proteomes" id="UP000663880">
    <property type="component" value="Unassembled WGS sequence"/>
</dbReference>
<proteinExistence type="predicted"/>
<name>A0A821WER2_9NEOP</name>
<protein>
    <submittedName>
        <fullName evidence="1">Uncharacterized protein</fullName>
    </submittedName>
</protein>
<sequence>MLPPAPNLRISGDTSRVSSMSSEFKGKCHEMWCEIQPQVEGQPKIFERGTNSDQHHRWRSSVLRWSSSVAVEADSFY</sequence>
<reference evidence="1" key="1">
    <citation type="submission" date="2021-02" db="EMBL/GenBank/DDBJ databases">
        <authorList>
            <person name="Steward A R."/>
        </authorList>
    </citation>
    <scope>NUCLEOTIDE SEQUENCE</scope>
</reference>
<accession>A0A821WER2</accession>
<dbReference type="EMBL" id="CAJOBZ010000061">
    <property type="protein sequence ID" value="CAF4925027.1"/>
    <property type="molecule type" value="Genomic_DNA"/>
</dbReference>
<gene>
    <name evidence="1" type="ORF">PMACD_LOCUS13376</name>
</gene>
<comment type="caution">
    <text evidence="1">The sequence shown here is derived from an EMBL/GenBank/DDBJ whole genome shotgun (WGS) entry which is preliminary data.</text>
</comment>
<evidence type="ECO:0000313" key="2">
    <source>
        <dbReference type="Proteomes" id="UP000663880"/>
    </source>
</evidence>